<feature type="compositionally biased region" description="Polar residues" evidence="1">
    <location>
        <begin position="155"/>
        <end position="165"/>
    </location>
</feature>
<feature type="compositionally biased region" description="Low complexity" evidence="1">
    <location>
        <begin position="126"/>
        <end position="135"/>
    </location>
</feature>
<sequence>MLWRLLSRLGRAGRLPGAGGGGGGEAAAGPRPRPEAPARPAEPPPPLQETRPRHGRGEHQQRQDGCGNLLRHCTSLDAFTWGVLAVLSLELAKQVKWLNSAQPSGRRARFCQLEGCLAVLPPHQHSVPPASASAPFSGEKKPHFFLGSDTGLEPENQSPSKTSWSEEYPVQSETEDCPSETSPKPASVSLHSQDSLEQQKSFREAASRVQQAFQTSISVAFNILGLEHLQKRQHAMAFSFFKLAADQNYSKAQFNVGLCYEHGRGTEKDMAKAVLYYQRAACQGHTMAQYRYAKWLLRCWPQVDEGSSIQEAVELLGQAAAAGLTQAQVYLGVLCLKGLKTGRQTTLKYSHVTAESEESLSEFALGICCEKDRGSPQNLWAAGKHNQEVEVAVSKPAHEQRTVTVQQESGIQSQHRVPVAPRPFFSSPCLQRLSQLPVSRAGRPVLDLIHSQSTGNLRDTACPLPPAFPHCFSLSLQPLAWSPGIAIG</sequence>
<dbReference type="InterPro" id="IPR052748">
    <property type="entry name" value="ISR_Activator"/>
</dbReference>
<dbReference type="KEGG" id="emc:129333221"/>
<feature type="compositionally biased region" description="Gly residues" evidence="1">
    <location>
        <begin position="16"/>
        <end position="26"/>
    </location>
</feature>
<accession>A0AA97L3I4</accession>
<proteinExistence type="predicted"/>
<feature type="compositionally biased region" description="Polar residues" evidence="1">
    <location>
        <begin position="179"/>
        <end position="197"/>
    </location>
</feature>
<organism evidence="2 3">
    <name type="scientific">Eublepharis macularius</name>
    <name type="common">Leopard gecko</name>
    <name type="synonym">Cyrtodactylus macularius</name>
    <dbReference type="NCBI Taxonomy" id="481883"/>
    <lineage>
        <taxon>Eukaryota</taxon>
        <taxon>Metazoa</taxon>
        <taxon>Chordata</taxon>
        <taxon>Craniata</taxon>
        <taxon>Vertebrata</taxon>
        <taxon>Euteleostomi</taxon>
        <taxon>Lepidosauria</taxon>
        <taxon>Squamata</taxon>
        <taxon>Bifurcata</taxon>
        <taxon>Gekkota</taxon>
        <taxon>Eublepharidae</taxon>
        <taxon>Eublepharinae</taxon>
        <taxon>Eublepharis</taxon>
    </lineage>
</organism>
<gene>
    <name evidence="3" type="primary">DELE1</name>
</gene>
<dbReference type="InterPro" id="IPR006597">
    <property type="entry name" value="Sel1-like"/>
</dbReference>
<dbReference type="GO" id="GO:0008625">
    <property type="term" value="P:extrinsic apoptotic signaling pathway via death domain receptors"/>
    <property type="evidence" value="ECO:0007669"/>
    <property type="project" value="TreeGrafter"/>
</dbReference>
<dbReference type="SMART" id="SM00671">
    <property type="entry name" value="SEL1"/>
    <property type="match status" value="2"/>
</dbReference>
<dbReference type="RefSeq" id="XP_054840706.1">
    <property type="nucleotide sequence ID" value="XM_054984731.1"/>
</dbReference>
<dbReference type="Pfam" id="PF08238">
    <property type="entry name" value="Sel1"/>
    <property type="match status" value="3"/>
</dbReference>
<dbReference type="AlphaFoldDB" id="A0AA97L3I4"/>
<protein>
    <submittedName>
        <fullName evidence="3">Death ligand signal enhancer</fullName>
    </submittedName>
</protein>
<feature type="region of interest" description="Disordered" evidence="1">
    <location>
        <begin position="12"/>
        <end position="64"/>
    </location>
</feature>
<feature type="compositionally biased region" description="Basic and acidic residues" evidence="1">
    <location>
        <begin position="50"/>
        <end position="62"/>
    </location>
</feature>
<dbReference type="PANTHER" id="PTHR45011:SF1">
    <property type="entry name" value="DAP3-BINDING CELL DEATH ENHANCER 1"/>
    <property type="match status" value="1"/>
</dbReference>
<dbReference type="PANTHER" id="PTHR45011">
    <property type="entry name" value="DAP3-BINDING CELL DEATH ENHANCER 1"/>
    <property type="match status" value="1"/>
</dbReference>
<dbReference type="Gene3D" id="1.25.40.10">
    <property type="entry name" value="Tetratricopeptide repeat domain"/>
    <property type="match status" value="1"/>
</dbReference>
<keyword evidence="2" id="KW-1185">Reference proteome</keyword>
<feature type="compositionally biased region" description="Pro residues" evidence="1">
    <location>
        <begin position="35"/>
        <end position="47"/>
    </location>
</feature>
<dbReference type="Proteomes" id="UP001190640">
    <property type="component" value="Chromosome 7"/>
</dbReference>
<dbReference type="InterPro" id="IPR011990">
    <property type="entry name" value="TPR-like_helical_dom_sf"/>
</dbReference>
<name>A0AA97L3I4_EUBMA</name>
<evidence type="ECO:0000313" key="2">
    <source>
        <dbReference type="Proteomes" id="UP001190640"/>
    </source>
</evidence>
<dbReference type="SUPFAM" id="SSF81901">
    <property type="entry name" value="HCP-like"/>
    <property type="match status" value="1"/>
</dbReference>
<dbReference type="CTD" id="9812"/>
<reference evidence="3" key="1">
    <citation type="submission" date="2025-08" db="UniProtKB">
        <authorList>
            <consortium name="RefSeq"/>
        </authorList>
    </citation>
    <scope>IDENTIFICATION</scope>
    <source>
        <tissue evidence="3">Blood</tissue>
    </source>
</reference>
<feature type="region of interest" description="Disordered" evidence="1">
    <location>
        <begin position="126"/>
        <end position="197"/>
    </location>
</feature>
<dbReference type="GeneID" id="129333221"/>
<dbReference type="GO" id="GO:0005739">
    <property type="term" value="C:mitochondrion"/>
    <property type="evidence" value="ECO:0007669"/>
    <property type="project" value="TreeGrafter"/>
</dbReference>
<evidence type="ECO:0000256" key="1">
    <source>
        <dbReference type="SAM" id="MobiDB-lite"/>
    </source>
</evidence>
<evidence type="ECO:0000313" key="3">
    <source>
        <dbReference type="RefSeq" id="XP_054840706.1"/>
    </source>
</evidence>